<name>A0ABW5Z0M4_9SPHI</name>
<keyword evidence="1" id="KW-0812">Transmembrane</keyword>
<feature type="transmembrane region" description="Helical" evidence="1">
    <location>
        <begin position="235"/>
        <end position="255"/>
    </location>
</feature>
<protein>
    <submittedName>
        <fullName evidence="2">DUF4271 domain-containing protein</fullName>
    </submittedName>
</protein>
<sequence length="319" mass="37091">MQVKLSYIIQFIFFIFLSFAHNAKGQETVDSISKISIDSVAISDTLAVKQVPKGQELLHPSLIRPYHIVEIVGDEIILHNLNSYAVTQYFKTSDLKGKDKVHVGILKYERKRWVLFTSLFLFLAFAIVRFFFSSDVKLIVSAYFNERIIVQVSKEDTILTSWPFIFLYLLFSLALSLFVCIFYAYILQRFDFLSFTNYLKISAIIAIIFALKIGFIRFIAFVFEIQRLVKEYVTILYLIYFNSLLFLLPVVLVVSLVPLEYLSYIFSFTVIIGILLFSYRFLRTALNVVSQQQFSVFYLILYLCCLEIAPILILVRLLS</sequence>
<reference evidence="3" key="1">
    <citation type="journal article" date="2019" name="Int. J. Syst. Evol. Microbiol.">
        <title>The Global Catalogue of Microorganisms (GCM) 10K type strain sequencing project: providing services to taxonomists for standard genome sequencing and annotation.</title>
        <authorList>
            <consortium name="The Broad Institute Genomics Platform"/>
            <consortium name="The Broad Institute Genome Sequencing Center for Infectious Disease"/>
            <person name="Wu L."/>
            <person name="Ma J."/>
        </authorList>
    </citation>
    <scope>NUCLEOTIDE SEQUENCE [LARGE SCALE GENOMIC DNA]</scope>
    <source>
        <strain evidence="3">KCTC 22209</strain>
    </source>
</reference>
<feature type="transmembrane region" description="Helical" evidence="1">
    <location>
        <begin position="261"/>
        <end position="282"/>
    </location>
</feature>
<dbReference type="Proteomes" id="UP001597509">
    <property type="component" value="Unassembled WGS sequence"/>
</dbReference>
<dbReference type="RefSeq" id="WP_021189410.1">
    <property type="nucleotide sequence ID" value="NZ_JBHUPE010000011.1"/>
</dbReference>
<feature type="transmembrane region" description="Helical" evidence="1">
    <location>
        <begin position="294"/>
        <end position="318"/>
    </location>
</feature>
<feature type="transmembrane region" description="Helical" evidence="1">
    <location>
        <begin position="164"/>
        <end position="186"/>
    </location>
</feature>
<evidence type="ECO:0000256" key="1">
    <source>
        <dbReference type="SAM" id="Phobius"/>
    </source>
</evidence>
<evidence type="ECO:0000313" key="2">
    <source>
        <dbReference type="EMBL" id="MFD2906374.1"/>
    </source>
</evidence>
<feature type="transmembrane region" description="Helical" evidence="1">
    <location>
        <begin position="113"/>
        <end position="132"/>
    </location>
</feature>
<comment type="caution">
    <text evidence="2">The sequence shown here is derived from an EMBL/GenBank/DDBJ whole genome shotgun (WGS) entry which is preliminary data.</text>
</comment>
<gene>
    <name evidence="2" type="ORF">ACFS6I_20765</name>
</gene>
<feature type="transmembrane region" description="Helical" evidence="1">
    <location>
        <begin position="198"/>
        <end position="223"/>
    </location>
</feature>
<dbReference type="Pfam" id="PF14093">
    <property type="entry name" value="DUF4271"/>
    <property type="match status" value="1"/>
</dbReference>
<proteinExistence type="predicted"/>
<organism evidence="2 3">
    <name type="scientific">Sphingobacterium anhuiense</name>
    <dbReference type="NCBI Taxonomy" id="493780"/>
    <lineage>
        <taxon>Bacteria</taxon>
        <taxon>Pseudomonadati</taxon>
        <taxon>Bacteroidota</taxon>
        <taxon>Sphingobacteriia</taxon>
        <taxon>Sphingobacteriales</taxon>
        <taxon>Sphingobacteriaceae</taxon>
        <taxon>Sphingobacterium</taxon>
    </lineage>
</organism>
<accession>A0ABW5Z0M4</accession>
<keyword evidence="1" id="KW-1133">Transmembrane helix</keyword>
<dbReference type="EMBL" id="JBHUPE010000011">
    <property type="protein sequence ID" value="MFD2906374.1"/>
    <property type="molecule type" value="Genomic_DNA"/>
</dbReference>
<dbReference type="InterPro" id="IPR025367">
    <property type="entry name" value="DUF4271"/>
</dbReference>
<keyword evidence="1" id="KW-0472">Membrane</keyword>
<evidence type="ECO:0000313" key="3">
    <source>
        <dbReference type="Proteomes" id="UP001597509"/>
    </source>
</evidence>
<keyword evidence="3" id="KW-1185">Reference proteome</keyword>